<feature type="compositionally biased region" description="Basic and acidic residues" evidence="1">
    <location>
        <begin position="1"/>
        <end position="24"/>
    </location>
</feature>
<dbReference type="EMBL" id="CAXAMM010026227">
    <property type="protein sequence ID" value="CAK9058501.1"/>
    <property type="molecule type" value="Genomic_DNA"/>
</dbReference>
<evidence type="ECO:0000256" key="1">
    <source>
        <dbReference type="SAM" id="MobiDB-lite"/>
    </source>
</evidence>
<feature type="compositionally biased region" description="Basic and acidic residues" evidence="1">
    <location>
        <begin position="210"/>
        <end position="224"/>
    </location>
</feature>
<feature type="region of interest" description="Disordered" evidence="1">
    <location>
        <begin position="183"/>
        <end position="275"/>
    </location>
</feature>
<sequence length="369" mass="42624">MLRRDSDARRRELRREKQKADKARGRSGGRVRFSDELVIHWLPQEHAKDAWMARHGPWVCAPKHDELWDGTARDFRERELSAAELKRVKFDDKVRRALPSSVFWVYKKYRKRLDTSGDEDAKKKKKDRKSRRRSRIKSRRQSAEECEEDIGAEGEPDSNRRHDSSTVPQEFIDNLNVLLEEYEDDGQGSKQHAKNKRRSRRLGPSSTSTDKARTMRENEVRDGAPQDPAAADAPPRERRPSSKRLSFLRRASALLPGMGSEDRSSSSGSSGSEVSRSDSIFSWLSRGSSEDSDDDEAEFEDALPWLEQIQRLDGLLNTTVTRSDAVETIWDQIEDGVDKLALLGKSFFWDYQYFMRVIWPNHEANDELV</sequence>
<feature type="compositionally biased region" description="Low complexity" evidence="1">
    <location>
        <begin position="243"/>
        <end position="255"/>
    </location>
</feature>
<feature type="compositionally biased region" description="Acidic residues" evidence="1">
    <location>
        <begin position="144"/>
        <end position="156"/>
    </location>
</feature>
<organism evidence="2 3">
    <name type="scientific">Durusdinium trenchii</name>
    <dbReference type="NCBI Taxonomy" id="1381693"/>
    <lineage>
        <taxon>Eukaryota</taxon>
        <taxon>Sar</taxon>
        <taxon>Alveolata</taxon>
        <taxon>Dinophyceae</taxon>
        <taxon>Suessiales</taxon>
        <taxon>Symbiodiniaceae</taxon>
        <taxon>Durusdinium</taxon>
    </lineage>
</organism>
<name>A0ABP0N425_9DINO</name>
<evidence type="ECO:0000313" key="2">
    <source>
        <dbReference type="EMBL" id="CAK9058501.1"/>
    </source>
</evidence>
<accession>A0ABP0N425</accession>
<feature type="region of interest" description="Disordered" evidence="1">
    <location>
        <begin position="1"/>
        <end position="28"/>
    </location>
</feature>
<reference evidence="2 3" key="1">
    <citation type="submission" date="2024-02" db="EMBL/GenBank/DDBJ databases">
        <authorList>
            <person name="Chen Y."/>
            <person name="Shah S."/>
            <person name="Dougan E. K."/>
            <person name="Thang M."/>
            <person name="Chan C."/>
        </authorList>
    </citation>
    <scope>NUCLEOTIDE SEQUENCE [LARGE SCALE GENOMIC DNA]</scope>
</reference>
<proteinExistence type="predicted"/>
<keyword evidence="3" id="KW-1185">Reference proteome</keyword>
<dbReference type="Proteomes" id="UP001642464">
    <property type="component" value="Unassembled WGS sequence"/>
</dbReference>
<evidence type="ECO:0000313" key="3">
    <source>
        <dbReference type="Proteomes" id="UP001642464"/>
    </source>
</evidence>
<gene>
    <name evidence="2" type="ORF">SCF082_LOCUS31170</name>
</gene>
<feature type="compositionally biased region" description="Basic residues" evidence="1">
    <location>
        <begin position="191"/>
        <end position="201"/>
    </location>
</feature>
<feature type="compositionally biased region" description="Basic residues" evidence="1">
    <location>
        <begin position="123"/>
        <end position="140"/>
    </location>
</feature>
<feature type="compositionally biased region" description="Low complexity" evidence="1">
    <location>
        <begin position="265"/>
        <end position="275"/>
    </location>
</feature>
<feature type="region of interest" description="Disordered" evidence="1">
    <location>
        <begin position="115"/>
        <end position="167"/>
    </location>
</feature>
<protein>
    <submittedName>
        <fullName evidence="2">Uncharacterized protein</fullName>
    </submittedName>
</protein>
<comment type="caution">
    <text evidence="2">The sequence shown here is derived from an EMBL/GenBank/DDBJ whole genome shotgun (WGS) entry which is preliminary data.</text>
</comment>